<evidence type="ECO:0000313" key="11">
    <source>
        <dbReference type="Ensembl" id="ENSGMOP00000026959.1"/>
    </source>
</evidence>
<dbReference type="Pfam" id="PF01762">
    <property type="entry name" value="Galactosyl_T"/>
    <property type="match status" value="1"/>
</dbReference>
<comment type="subcellular location">
    <subcellularLocation>
        <location evidence="1 10">Golgi apparatus membrane</location>
        <topology evidence="1 10">Single-pass type II membrane protein</topology>
    </subcellularLocation>
</comment>
<dbReference type="GeneTree" id="ENSGT00940000155345"/>
<accession>A0A8C5FCP2</accession>
<organism evidence="11 12">
    <name type="scientific">Gadus morhua</name>
    <name type="common">Atlantic cod</name>
    <dbReference type="NCBI Taxonomy" id="8049"/>
    <lineage>
        <taxon>Eukaryota</taxon>
        <taxon>Metazoa</taxon>
        <taxon>Chordata</taxon>
        <taxon>Craniata</taxon>
        <taxon>Vertebrata</taxon>
        <taxon>Euteleostomi</taxon>
        <taxon>Actinopterygii</taxon>
        <taxon>Neopterygii</taxon>
        <taxon>Teleostei</taxon>
        <taxon>Neoteleostei</taxon>
        <taxon>Acanthomorphata</taxon>
        <taxon>Zeiogadaria</taxon>
        <taxon>Gadariae</taxon>
        <taxon>Gadiformes</taxon>
        <taxon>Gadoidei</taxon>
        <taxon>Gadidae</taxon>
        <taxon>Gadus</taxon>
    </lineage>
</organism>
<evidence type="ECO:0000256" key="4">
    <source>
        <dbReference type="ARBA" id="ARBA00022679"/>
    </source>
</evidence>
<dbReference type="GO" id="GO:0006493">
    <property type="term" value="P:protein O-linked glycosylation"/>
    <property type="evidence" value="ECO:0007669"/>
    <property type="project" value="TreeGrafter"/>
</dbReference>
<keyword evidence="7 10" id="KW-1133">Transmembrane helix</keyword>
<keyword evidence="4" id="KW-0808">Transferase</keyword>
<evidence type="ECO:0000256" key="5">
    <source>
        <dbReference type="ARBA" id="ARBA00022692"/>
    </source>
</evidence>
<keyword evidence="5 10" id="KW-0812">Transmembrane</keyword>
<keyword evidence="3 10" id="KW-0328">Glycosyltransferase</keyword>
<feature type="transmembrane region" description="Helical" evidence="10">
    <location>
        <begin position="28"/>
        <end position="48"/>
    </location>
</feature>
<dbReference type="GO" id="GO:0000139">
    <property type="term" value="C:Golgi membrane"/>
    <property type="evidence" value="ECO:0007669"/>
    <property type="project" value="UniProtKB-SubCell"/>
</dbReference>
<dbReference type="Gene3D" id="3.90.550.50">
    <property type="match status" value="1"/>
</dbReference>
<evidence type="ECO:0000256" key="10">
    <source>
        <dbReference type="RuleBase" id="RU363063"/>
    </source>
</evidence>
<evidence type="ECO:0000256" key="1">
    <source>
        <dbReference type="ARBA" id="ARBA00004323"/>
    </source>
</evidence>
<dbReference type="Proteomes" id="UP000694546">
    <property type="component" value="Chromosome 3"/>
</dbReference>
<evidence type="ECO:0000256" key="8">
    <source>
        <dbReference type="ARBA" id="ARBA00023034"/>
    </source>
</evidence>
<proteinExistence type="inferred from homology"/>
<keyword evidence="8 10" id="KW-0333">Golgi apparatus</keyword>
<evidence type="ECO:0000256" key="7">
    <source>
        <dbReference type="ARBA" id="ARBA00022989"/>
    </source>
</evidence>
<evidence type="ECO:0000256" key="3">
    <source>
        <dbReference type="ARBA" id="ARBA00022676"/>
    </source>
</evidence>
<name>A0A8C5FCP2_GADMO</name>
<dbReference type="OMA" id="MLINQPH"/>
<dbReference type="Ensembl" id="ENSGMOT00000046233.1">
    <property type="protein sequence ID" value="ENSGMOP00000026959.1"/>
    <property type="gene ID" value="ENSGMOG00000035226.1"/>
</dbReference>
<dbReference type="GO" id="GO:0030311">
    <property type="term" value="P:poly-N-acetyllactosamine biosynthetic process"/>
    <property type="evidence" value="ECO:0007669"/>
    <property type="project" value="TreeGrafter"/>
</dbReference>
<reference evidence="11" key="1">
    <citation type="submission" date="2025-08" db="UniProtKB">
        <authorList>
            <consortium name="Ensembl"/>
        </authorList>
    </citation>
    <scope>IDENTIFICATION</scope>
</reference>
<protein>
    <recommendedName>
        <fullName evidence="10">Hexosyltransferase</fullName>
        <ecNumber evidence="10">2.4.1.-</ecNumber>
    </recommendedName>
</protein>
<dbReference type="EC" id="2.4.1.-" evidence="10"/>
<evidence type="ECO:0000256" key="2">
    <source>
        <dbReference type="ARBA" id="ARBA00008661"/>
    </source>
</evidence>
<dbReference type="PANTHER" id="PTHR11214">
    <property type="entry name" value="BETA-1,3-N-ACETYLGLUCOSAMINYLTRANSFERASE"/>
    <property type="match status" value="1"/>
</dbReference>
<dbReference type="AlphaFoldDB" id="A0A8C5FCP2"/>
<dbReference type="PANTHER" id="PTHR11214:SF25">
    <property type="entry name" value="N-ACETYLLACTOSAMINIDE BETA-1,3-N-ACETYLGLUCOSAMINYLTRANSFERASE 2"/>
    <property type="match status" value="1"/>
</dbReference>
<comment type="similarity">
    <text evidence="2 10">Belongs to the glycosyltransferase 31 family.</text>
</comment>
<evidence type="ECO:0000313" key="12">
    <source>
        <dbReference type="Proteomes" id="UP000694546"/>
    </source>
</evidence>
<keyword evidence="6 10" id="KW-0735">Signal-anchor</keyword>
<evidence type="ECO:0000256" key="6">
    <source>
        <dbReference type="ARBA" id="ARBA00022968"/>
    </source>
</evidence>
<dbReference type="KEGG" id="gmh:115539822"/>
<sequence length="423" mass="49365">MFPNIPLYPGFVAQRQSTMAVGHRRSRVLSGTMMLIFIGLLVVVARMMGQHKQSIHKLNVPLRFWRWWTWSESFWNREQQHLDLLYNPILNVAPTRDDSLVARTPWWLNNSQALKPCEPDHRVPRQVGDYNTLPQRFQDFLLYMRCRAYPILINQPHLCDDRPFLLLAIKSLAPHFDRRQAIRQSWGRAGNVANRTVVTVFLLGTASSVDHFPDLSGMLSHEAERNRDLLQWDYRDSFFNLTLKETHFLEWFSQHCSNAPYILKGDDDVFVNTRQIIQYLEHLPEGMTKDLFVGDVIQNASPHRDHRLKYFIPESVFVGDYPPYAGGGGYLYSGPLALRLYKVSQQVALFPIDDVFTGMCLKKMGLVPEKHKGFQTFDVDKKYRENPCVYKNLILVHSRTPQEMIKIWSWLADPRLDCQNSTR</sequence>
<dbReference type="InterPro" id="IPR002659">
    <property type="entry name" value="Glyco_trans_31"/>
</dbReference>
<keyword evidence="9 10" id="KW-0472">Membrane</keyword>
<evidence type="ECO:0000256" key="9">
    <source>
        <dbReference type="ARBA" id="ARBA00023136"/>
    </source>
</evidence>
<keyword evidence="12" id="KW-1185">Reference proteome</keyword>
<reference evidence="11" key="2">
    <citation type="submission" date="2025-09" db="UniProtKB">
        <authorList>
            <consortium name="Ensembl"/>
        </authorList>
    </citation>
    <scope>IDENTIFICATION</scope>
</reference>
<dbReference type="GO" id="GO:0008532">
    <property type="term" value="F:N-acetyllactosaminide beta-1,3-N-acetylglucosaminyltransferase activity"/>
    <property type="evidence" value="ECO:0007669"/>
    <property type="project" value="UniProtKB-EC"/>
</dbReference>